<accession>A0A402AC80</accession>
<evidence type="ECO:0000259" key="1">
    <source>
        <dbReference type="Pfam" id="PF13649"/>
    </source>
</evidence>
<gene>
    <name evidence="2" type="ORF">KDK_05120</name>
</gene>
<dbReference type="AlphaFoldDB" id="A0A402AC80"/>
<dbReference type="GO" id="GO:0008168">
    <property type="term" value="F:methyltransferase activity"/>
    <property type="evidence" value="ECO:0007669"/>
    <property type="project" value="TreeGrafter"/>
</dbReference>
<dbReference type="RefSeq" id="WP_126548558.1">
    <property type="nucleotide sequence ID" value="NZ_BIFS01000001.1"/>
</dbReference>
<name>A0A402AC80_9CHLR</name>
<evidence type="ECO:0000313" key="3">
    <source>
        <dbReference type="Proteomes" id="UP000287188"/>
    </source>
</evidence>
<keyword evidence="3" id="KW-1185">Reference proteome</keyword>
<dbReference type="CDD" id="cd02440">
    <property type="entry name" value="AdoMet_MTases"/>
    <property type="match status" value="1"/>
</dbReference>
<dbReference type="PANTHER" id="PTHR42912">
    <property type="entry name" value="METHYLTRANSFERASE"/>
    <property type="match status" value="1"/>
</dbReference>
<feature type="domain" description="Methyltransferase" evidence="1">
    <location>
        <begin position="58"/>
        <end position="150"/>
    </location>
</feature>
<sequence length="153" mass="17296">MSFFVGQIPVEEWERRAAQEDLYAVFSKRWSPTDCQRVNQEQQAKIVQLLSPLENKDVLDVGCGIGRIAGPLSGLTRHVTAIDISEGMLQKARQTYQQPNLKFIQSSVDQMPFNDQVFDAVIAIFVLQHIIDESSFQTSLKNITRVLKPGAKF</sequence>
<protein>
    <recommendedName>
        <fullName evidence="1">Methyltransferase domain-containing protein</fullName>
    </recommendedName>
</protein>
<dbReference type="Gene3D" id="3.40.50.150">
    <property type="entry name" value="Vaccinia Virus protein VP39"/>
    <property type="match status" value="1"/>
</dbReference>
<organism evidence="2 3">
    <name type="scientific">Dictyobacter kobayashii</name>
    <dbReference type="NCBI Taxonomy" id="2014872"/>
    <lineage>
        <taxon>Bacteria</taxon>
        <taxon>Bacillati</taxon>
        <taxon>Chloroflexota</taxon>
        <taxon>Ktedonobacteria</taxon>
        <taxon>Ktedonobacterales</taxon>
        <taxon>Dictyobacteraceae</taxon>
        <taxon>Dictyobacter</taxon>
    </lineage>
</organism>
<reference evidence="3" key="1">
    <citation type="submission" date="2018-12" db="EMBL/GenBank/DDBJ databases">
        <title>Tengunoibacter tsumagoiensis gen. nov., sp. nov., Dictyobacter kobayashii sp. nov., D. alpinus sp. nov., and D. joshuensis sp. nov. and description of Dictyobacteraceae fam. nov. within the order Ktedonobacterales isolated from Tengu-no-mugimeshi.</title>
        <authorList>
            <person name="Wang C.M."/>
            <person name="Zheng Y."/>
            <person name="Sakai Y."/>
            <person name="Toyoda A."/>
            <person name="Minakuchi Y."/>
            <person name="Abe K."/>
            <person name="Yokota A."/>
            <person name="Yabe S."/>
        </authorList>
    </citation>
    <scope>NUCLEOTIDE SEQUENCE [LARGE SCALE GENOMIC DNA]</scope>
    <source>
        <strain evidence="3">Uno11</strain>
    </source>
</reference>
<dbReference type="SUPFAM" id="SSF53335">
    <property type="entry name" value="S-adenosyl-L-methionine-dependent methyltransferases"/>
    <property type="match status" value="1"/>
</dbReference>
<dbReference type="Proteomes" id="UP000287188">
    <property type="component" value="Unassembled WGS sequence"/>
</dbReference>
<dbReference type="InterPro" id="IPR041698">
    <property type="entry name" value="Methyltransf_25"/>
</dbReference>
<dbReference type="Pfam" id="PF13649">
    <property type="entry name" value="Methyltransf_25"/>
    <property type="match status" value="1"/>
</dbReference>
<dbReference type="InterPro" id="IPR050508">
    <property type="entry name" value="Methyltransf_Superfamily"/>
</dbReference>
<dbReference type="InterPro" id="IPR029063">
    <property type="entry name" value="SAM-dependent_MTases_sf"/>
</dbReference>
<comment type="caution">
    <text evidence="2">The sequence shown here is derived from an EMBL/GenBank/DDBJ whole genome shotgun (WGS) entry which is preliminary data.</text>
</comment>
<dbReference type="OrthoDB" id="9808140at2"/>
<dbReference type="EMBL" id="BIFS01000001">
    <property type="protein sequence ID" value="GCE16712.1"/>
    <property type="molecule type" value="Genomic_DNA"/>
</dbReference>
<evidence type="ECO:0000313" key="2">
    <source>
        <dbReference type="EMBL" id="GCE16712.1"/>
    </source>
</evidence>
<proteinExistence type="predicted"/>